<keyword evidence="1" id="KW-1133">Transmembrane helix</keyword>
<feature type="non-terminal residue" evidence="2">
    <location>
        <position position="78"/>
    </location>
</feature>
<evidence type="ECO:0000313" key="2">
    <source>
        <dbReference type="EMBL" id="ETJ25156.1"/>
    </source>
</evidence>
<sequence>GFFADGIRNVIDMWLGVLPIVMAMGGIALIIAEYTPFFEVLGTPFIPLLNLLGVPEADPSIYVLDFLDKGGILGTIIA</sequence>
<comment type="caution">
    <text evidence="2">The sequence shown here is derived from an EMBL/GenBank/DDBJ whole genome shotgun (WGS) entry which is preliminary data.</text>
</comment>
<dbReference type="AlphaFoldDB" id="W1X4M4"/>
<reference evidence="2" key="1">
    <citation type="submission" date="2013-12" db="EMBL/GenBank/DDBJ databases">
        <title>A Varibaculum cambriense genome reconstructed from a premature infant gut community with otherwise low bacterial novelty that shifts toward anaerobic metabolism during the third week of life.</title>
        <authorList>
            <person name="Brown C.T."/>
            <person name="Sharon I."/>
            <person name="Thomas B.C."/>
            <person name="Castelle C.J."/>
            <person name="Morowitz M.J."/>
            <person name="Banfield J.F."/>
        </authorList>
    </citation>
    <scope>NUCLEOTIDE SEQUENCE</scope>
</reference>
<feature type="transmembrane region" description="Helical" evidence="1">
    <location>
        <begin position="13"/>
        <end position="32"/>
    </location>
</feature>
<feature type="non-terminal residue" evidence="2">
    <location>
        <position position="1"/>
    </location>
</feature>
<organism evidence="2">
    <name type="scientific">human gut metagenome</name>
    <dbReference type="NCBI Taxonomy" id="408170"/>
    <lineage>
        <taxon>unclassified sequences</taxon>
        <taxon>metagenomes</taxon>
        <taxon>organismal metagenomes</taxon>
    </lineage>
</organism>
<protein>
    <submittedName>
        <fullName evidence="2">Membrane protein</fullName>
    </submittedName>
</protein>
<accession>W1X4M4</accession>
<name>W1X4M4_9ZZZZ</name>
<proteinExistence type="predicted"/>
<keyword evidence="1" id="KW-0472">Membrane</keyword>
<evidence type="ECO:0000256" key="1">
    <source>
        <dbReference type="SAM" id="Phobius"/>
    </source>
</evidence>
<dbReference type="EMBL" id="AZMM01017920">
    <property type="protein sequence ID" value="ETJ25156.1"/>
    <property type="molecule type" value="Genomic_DNA"/>
</dbReference>
<gene>
    <name evidence="2" type="ORF">Q604_UNBC17920G0001</name>
</gene>
<keyword evidence="1" id="KW-0812">Transmembrane</keyword>